<gene>
    <name evidence="2" type="ORF">CEXT_185851</name>
</gene>
<evidence type="ECO:0000313" key="3">
    <source>
        <dbReference type="Proteomes" id="UP001054945"/>
    </source>
</evidence>
<dbReference type="Proteomes" id="UP001054945">
    <property type="component" value="Unassembled WGS sequence"/>
</dbReference>
<dbReference type="EMBL" id="BPLR01019409">
    <property type="protein sequence ID" value="GIX67519.1"/>
    <property type="molecule type" value="Genomic_DNA"/>
</dbReference>
<name>A0AAV4M667_CAEEX</name>
<evidence type="ECO:0000313" key="2">
    <source>
        <dbReference type="EMBL" id="GIX67519.1"/>
    </source>
</evidence>
<keyword evidence="3" id="KW-1185">Reference proteome</keyword>
<sequence length="136" mass="15813">MGEKKIVRSKDESTPNSQRPLPKNMQCHHTGPFNRKPFQNSISPLISMCQNLRQPQPPLPNPPPARPFLFADDSQFLISSVEYSNWPMSMLTFSLLEPTPNIPREFSFFFRMFVLEQVPEPFLLLPTPFHHSSKRF</sequence>
<accession>A0AAV4M667</accession>
<feature type="region of interest" description="Disordered" evidence="1">
    <location>
        <begin position="1"/>
        <end position="35"/>
    </location>
</feature>
<dbReference type="AlphaFoldDB" id="A0AAV4M667"/>
<protein>
    <submittedName>
        <fullName evidence="2">Uncharacterized protein</fullName>
    </submittedName>
</protein>
<proteinExistence type="predicted"/>
<organism evidence="2 3">
    <name type="scientific">Caerostris extrusa</name>
    <name type="common">Bark spider</name>
    <name type="synonym">Caerostris bankana</name>
    <dbReference type="NCBI Taxonomy" id="172846"/>
    <lineage>
        <taxon>Eukaryota</taxon>
        <taxon>Metazoa</taxon>
        <taxon>Ecdysozoa</taxon>
        <taxon>Arthropoda</taxon>
        <taxon>Chelicerata</taxon>
        <taxon>Arachnida</taxon>
        <taxon>Araneae</taxon>
        <taxon>Araneomorphae</taxon>
        <taxon>Entelegynae</taxon>
        <taxon>Araneoidea</taxon>
        <taxon>Araneidae</taxon>
        <taxon>Caerostris</taxon>
    </lineage>
</organism>
<reference evidence="2 3" key="1">
    <citation type="submission" date="2021-06" db="EMBL/GenBank/DDBJ databases">
        <title>Caerostris extrusa draft genome.</title>
        <authorList>
            <person name="Kono N."/>
            <person name="Arakawa K."/>
        </authorList>
    </citation>
    <scope>NUCLEOTIDE SEQUENCE [LARGE SCALE GENOMIC DNA]</scope>
</reference>
<evidence type="ECO:0000256" key="1">
    <source>
        <dbReference type="SAM" id="MobiDB-lite"/>
    </source>
</evidence>
<feature type="compositionally biased region" description="Basic and acidic residues" evidence="1">
    <location>
        <begin position="1"/>
        <end position="13"/>
    </location>
</feature>
<comment type="caution">
    <text evidence="2">The sequence shown here is derived from an EMBL/GenBank/DDBJ whole genome shotgun (WGS) entry which is preliminary data.</text>
</comment>